<comment type="caution">
    <text evidence="1">The sequence shown here is derived from an EMBL/GenBank/DDBJ whole genome shotgun (WGS) entry which is preliminary data.</text>
</comment>
<evidence type="ECO:0000313" key="1">
    <source>
        <dbReference type="EMBL" id="PIW14930.1"/>
    </source>
</evidence>
<accession>A0A2M7G105</accession>
<dbReference type="EMBL" id="PFFQ01000055">
    <property type="protein sequence ID" value="PIW14930.1"/>
    <property type="molecule type" value="Genomic_DNA"/>
</dbReference>
<proteinExistence type="predicted"/>
<protein>
    <submittedName>
        <fullName evidence="1">Uncharacterized protein</fullName>
    </submittedName>
</protein>
<evidence type="ECO:0000313" key="2">
    <source>
        <dbReference type="Proteomes" id="UP000231019"/>
    </source>
</evidence>
<dbReference type="AlphaFoldDB" id="A0A2M7G105"/>
<sequence>MALIETLGGMLAVYLLAPLVVGIPIVKAQHWVTRRVQITPLLEQESPEIQEWLDSRREAIEAEGFEVQGAYRIENFTANVTTYFQLYLHSETGLAAMSVWVQSLAISARYEEISQVFVNGRTLNVNNSRFASSWRVPLREVRRFPWLAAFSDLLKLHRWLVAQNRDYASEGRPFPKDDAIGYLSEHMNHELVVQAQNGLYQASQDGRNWILTWPGAVHMVFVNAFPGKQLLSFKELGQNRDLEKKARKAGAL</sequence>
<organism evidence="1 2">
    <name type="scientific">bacterium (Candidatus Blackallbacteria) CG17_big_fil_post_rev_8_21_14_2_50_48_46</name>
    <dbReference type="NCBI Taxonomy" id="2014261"/>
    <lineage>
        <taxon>Bacteria</taxon>
        <taxon>Candidatus Blackallbacteria</taxon>
    </lineage>
</organism>
<gene>
    <name evidence="1" type="ORF">COW36_19990</name>
</gene>
<reference evidence="1 2" key="1">
    <citation type="submission" date="2017-09" db="EMBL/GenBank/DDBJ databases">
        <title>Depth-based differentiation of microbial function through sediment-hosted aquifers and enrichment of novel symbionts in the deep terrestrial subsurface.</title>
        <authorList>
            <person name="Probst A.J."/>
            <person name="Ladd B."/>
            <person name="Jarett J.K."/>
            <person name="Geller-Mcgrath D.E."/>
            <person name="Sieber C.M."/>
            <person name="Emerson J.B."/>
            <person name="Anantharaman K."/>
            <person name="Thomas B.C."/>
            <person name="Malmstrom R."/>
            <person name="Stieglmeier M."/>
            <person name="Klingl A."/>
            <person name="Woyke T."/>
            <person name="Ryan C.M."/>
            <person name="Banfield J.F."/>
        </authorList>
    </citation>
    <scope>NUCLEOTIDE SEQUENCE [LARGE SCALE GENOMIC DNA]</scope>
    <source>
        <strain evidence="1">CG17_big_fil_post_rev_8_21_14_2_50_48_46</strain>
    </source>
</reference>
<dbReference type="Proteomes" id="UP000231019">
    <property type="component" value="Unassembled WGS sequence"/>
</dbReference>
<name>A0A2M7G105_9BACT</name>